<sequence>MSSQNHRLHYIPGVWLAKETLKNLKKLLKPHPKIKDEPLSESSFPFKIGSKITAEEYNNFLQRKESSGYKYEHKTNGDVYVIDMSDPEHGTIVEVLRDYFNIANGGVIRNKPIRVSGDECKRTPLVYLVLNLYIIDSQIFYIPLLVHYNPTVMGQFIASDVIVKPNGNHVQQPIVPYPGPPPGDKNGNPHARIICEVANKQSIGNLRNKCQNWLNQVYVRYVLGIKLHEKRTTRDLQRRFYRSMTAMLFQQGVPGYITWDFGTHQLGRPTDNAYLSGCNAPNIPAFQITIPVNAVFWDPPTIPAAAGYFPVVPPTVTLCNFTIDLFEIQQEVLNQQEN</sequence>
<dbReference type="OrthoDB" id="2341187at2759"/>
<reference evidence="1 2" key="1">
    <citation type="submission" date="2014-02" db="EMBL/GenBank/DDBJ databases">
        <title>Single nucleus genome sequencing reveals high similarity among nuclei of an endomycorrhizal fungus.</title>
        <authorList>
            <person name="Lin K."/>
            <person name="Geurts R."/>
            <person name="Zhang Z."/>
            <person name="Limpens E."/>
            <person name="Saunders D.G."/>
            <person name="Mu D."/>
            <person name="Pang E."/>
            <person name="Cao H."/>
            <person name="Cha H."/>
            <person name="Lin T."/>
            <person name="Zhou Q."/>
            <person name="Shang Y."/>
            <person name="Li Y."/>
            <person name="Ivanov S."/>
            <person name="Sharma T."/>
            <person name="Velzen R.V."/>
            <person name="Ruijter N.D."/>
            <person name="Aanen D.K."/>
            <person name="Win J."/>
            <person name="Kamoun S."/>
            <person name="Bisseling T."/>
            <person name="Huang S."/>
        </authorList>
    </citation>
    <scope>NUCLEOTIDE SEQUENCE [LARGE SCALE GENOMIC DNA]</scope>
    <source>
        <strain evidence="2">DAOM197198w</strain>
    </source>
</reference>
<keyword evidence="2" id="KW-1185">Reference proteome</keyword>
<dbReference type="AlphaFoldDB" id="A0A015J8K4"/>
<evidence type="ECO:0000313" key="2">
    <source>
        <dbReference type="Proteomes" id="UP000022910"/>
    </source>
</evidence>
<organism evidence="1 2">
    <name type="scientific">Rhizophagus irregularis (strain DAOM 197198w)</name>
    <name type="common">Glomus intraradices</name>
    <dbReference type="NCBI Taxonomy" id="1432141"/>
    <lineage>
        <taxon>Eukaryota</taxon>
        <taxon>Fungi</taxon>
        <taxon>Fungi incertae sedis</taxon>
        <taxon>Mucoromycota</taxon>
        <taxon>Glomeromycotina</taxon>
        <taxon>Glomeromycetes</taxon>
        <taxon>Glomerales</taxon>
        <taxon>Glomeraceae</taxon>
        <taxon>Rhizophagus</taxon>
    </lineage>
</organism>
<gene>
    <name evidence="1" type="ORF">RirG_264200</name>
</gene>
<name>A0A015J8K4_RHIIW</name>
<dbReference type="EMBL" id="JEMT01029711">
    <property type="protein sequence ID" value="EXX51164.1"/>
    <property type="molecule type" value="Genomic_DNA"/>
</dbReference>
<dbReference type="HOGENOM" id="CLU_1019947_0_0_1"/>
<evidence type="ECO:0000313" key="1">
    <source>
        <dbReference type="EMBL" id="EXX51164.1"/>
    </source>
</evidence>
<accession>A0A015J8K4</accession>
<dbReference type="Proteomes" id="UP000022910">
    <property type="component" value="Unassembled WGS sequence"/>
</dbReference>
<proteinExistence type="predicted"/>
<protein>
    <submittedName>
        <fullName evidence="1">Uncharacterized protein</fullName>
    </submittedName>
</protein>
<comment type="caution">
    <text evidence="1">The sequence shown here is derived from an EMBL/GenBank/DDBJ whole genome shotgun (WGS) entry which is preliminary data.</text>
</comment>